<organism evidence="3 4">
    <name type="scientific">Dendrobium chrysotoxum</name>
    <name type="common">Orchid</name>
    <dbReference type="NCBI Taxonomy" id="161865"/>
    <lineage>
        <taxon>Eukaryota</taxon>
        <taxon>Viridiplantae</taxon>
        <taxon>Streptophyta</taxon>
        <taxon>Embryophyta</taxon>
        <taxon>Tracheophyta</taxon>
        <taxon>Spermatophyta</taxon>
        <taxon>Magnoliopsida</taxon>
        <taxon>Liliopsida</taxon>
        <taxon>Asparagales</taxon>
        <taxon>Orchidaceae</taxon>
        <taxon>Epidendroideae</taxon>
        <taxon>Malaxideae</taxon>
        <taxon>Dendrobiinae</taxon>
        <taxon>Dendrobium</taxon>
    </lineage>
</organism>
<name>A0AAV7GX80_DENCH</name>
<dbReference type="Proteomes" id="UP000775213">
    <property type="component" value="Unassembled WGS sequence"/>
</dbReference>
<dbReference type="GO" id="GO:0003682">
    <property type="term" value="F:chromatin binding"/>
    <property type="evidence" value="ECO:0007669"/>
    <property type="project" value="InterPro"/>
</dbReference>
<dbReference type="AlphaFoldDB" id="A0AAV7GX80"/>
<dbReference type="InterPro" id="IPR032001">
    <property type="entry name" value="SAWADEE_dom"/>
</dbReference>
<feature type="domain" description="SAWADEE" evidence="2">
    <location>
        <begin position="18"/>
        <end position="150"/>
    </location>
</feature>
<dbReference type="EMBL" id="JAGFBR010000009">
    <property type="protein sequence ID" value="KAH0461356.1"/>
    <property type="molecule type" value="Genomic_DNA"/>
</dbReference>
<comment type="caution">
    <text evidence="3">The sequence shown here is derived from an EMBL/GenBank/DDBJ whole genome shotgun (WGS) entry which is preliminary data.</text>
</comment>
<proteinExistence type="predicted"/>
<sequence>MSAKRQADAAEVSPIMDFRAQDDAWYSVRLRLDGDKLFVMYCDFPQETDEIYSVEGFANIESVEEFRKRFRPSSSQLQDKNCDAVVKGMMVCAANRLAVDDLRFFDAIVESVNPSIHALQEGDCRCKFELLWQYGPLKGKKTILGIEDVCLIKSQETVVNLTLEKFLDIVKEKLKAEDKRSEPKLGSCIFNLTQNSKPKTRYDSSPITNSASTSQIPCSSTLHKSKKPQLDSYRSMLHIRASKQEEISNNTARGRSSSESMIDNLEQDFDMGGQSLGKYQNFKKKITYFCRIDNLEKDLSPFTLKHFVQEHLGIPCLAIICPSISHEFCTRGFILLEEKHQADMLMDFLLNREYIIVSLKGRPWIIDDACFGIAEGVMPTYEAKPSNAEEELADQIKLVHKGTPEYEKAQELRSLHSEFLDHIHFRLLPRLLADEKKLMEQLDEK</sequence>
<evidence type="ECO:0000256" key="1">
    <source>
        <dbReference type="SAM" id="MobiDB-lite"/>
    </source>
</evidence>
<dbReference type="PANTHER" id="PTHR36384">
    <property type="entry name" value="SAWADEE PROTEIN"/>
    <property type="match status" value="1"/>
</dbReference>
<feature type="compositionally biased region" description="Polar residues" evidence="1">
    <location>
        <begin position="197"/>
        <end position="222"/>
    </location>
</feature>
<keyword evidence="4" id="KW-1185">Reference proteome</keyword>
<reference evidence="3 4" key="1">
    <citation type="journal article" date="2021" name="Hortic Res">
        <title>Chromosome-scale assembly of the Dendrobium chrysotoxum genome enhances the understanding of orchid evolution.</title>
        <authorList>
            <person name="Zhang Y."/>
            <person name="Zhang G.Q."/>
            <person name="Zhang D."/>
            <person name="Liu X.D."/>
            <person name="Xu X.Y."/>
            <person name="Sun W.H."/>
            <person name="Yu X."/>
            <person name="Zhu X."/>
            <person name="Wang Z.W."/>
            <person name="Zhao X."/>
            <person name="Zhong W.Y."/>
            <person name="Chen H."/>
            <person name="Yin W.L."/>
            <person name="Huang T."/>
            <person name="Niu S.C."/>
            <person name="Liu Z.J."/>
        </authorList>
    </citation>
    <scope>NUCLEOTIDE SEQUENCE [LARGE SCALE GENOMIC DNA]</scope>
    <source>
        <strain evidence="3">Lindl</strain>
    </source>
</reference>
<evidence type="ECO:0000259" key="2">
    <source>
        <dbReference type="Pfam" id="PF16719"/>
    </source>
</evidence>
<evidence type="ECO:0000313" key="3">
    <source>
        <dbReference type="EMBL" id="KAH0461356.1"/>
    </source>
</evidence>
<gene>
    <name evidence="3" type="ORF">IEQ34_008931</name>
</gene>
<protein>
    <recommendedName>
        <fullName evidence="2">SAWADEE domain-containing protein</fullName>
    </recommendedName>
</protein>
<evidence type="ECO:0000313" key="4">
    <source>
        <dbReference type="Proteomes" id="UP000775213"/>
    </source>
</evidence>
<dbReference type="Pfam" id="PF16719">
    <property type="entry name" value="SAWADEE"/>
    <property type="match status" value="1"/>
</dbReference>
<dbReference type="PANTHER" id="PTHR36384:SF1">
    <property type="entry name" value="SAWADEE PROTEIN"/>
    <property type="match status" value="1"/>
</dbReference>
<accession>A0AAV7GX80</accession>
<feature type="region of interest" description="Disordered" evidence="1">
    <location>
        <begin position="197"/>
        <end position="227"/>
    </location>
</feature>